<evidence type="ECO:0000313" key="7">
    <source>
        <dbReference type="Proteomes" id="UP000270025"/>
    </source>
</evidence>
<dbReference type="GO" id="GO:0030001">
    <property type="term" value="P:metal ion transport"/>
    <property type="evidence" value="ECO:0007669"/>
    <property type="project" value="InterPro"/>
</dbReference>
<feature type="signal peptide" evidence="5">
    <location>
        <begin position="1"/>
        <end position="30"/>
    </location>
</feature>
<dbReference type="SUPFAM" id="SSF53807">
    <property type="entry name" value="Helical backbone' metal receptor"/>
    <property type="match status" value="1"/>
</dbReference>
<evidence type="ECO:0000256" key="2">
    <source>
        <dbReference type="ARBA" id="ARBA00022448"/>
    </source>
</evidence>
<reference evidence="6 7" key="1">
    <citation type="submission" date="2018-12" db="EMBL/GenBank/DDBJ databases">
        <authorList>
            <consortium name="Pathogen Informatics"/>
        </authorList>
    </citation>
    <scope>NUCLEOTIDE SEQUENCE [LARGE SCALE GENOMIC DNA]</scope>
    <source>
        <strain evidence="6 7">NCTC3166</strain>
    </source>
</reference>
<evidence type="ECO:0000256" key="1">
    <source>
        <dbReference type="ARBA" id="ARBA00011028"/>
    </source>
</evidence>
<dbReference type="AlphaFoldDB" id="A0A3S4MTH0"/>
<protein>
    <submittedName>
        <fullName evidence="6">Metal ABC transporter binding protein</fullName>
    </submittedName>
</protein>
<dbReference type="PRINTS" id="PR00691">
    <property type="entry name" value="ADHESINB"/>
</dbReference>
<keyword evidence="3 5" id="KW-0732">Signal</keyword>
<dbReference type="KEGG" id="svf:NCTC3166_01874"/>
<accession>A0A3S4MTH0</accession>
<comment type="similarity">
    <text evidence="1 4">Belongs to the bacterial solute-binding protein 9 family.</text>
</comment>
<dbReference type="PANTHER" id="PTHR42953">
    <property type="entry name" value="HIGH-AFFINITY ZINC UPTAKE SYSTEM PROTEIN ZNUA-RELATED"/>
    <property type="match status" value="1"/>
</dbReference>
<dbReference type="InterPro" id="IPR006127">
    <property type="entry name" value="ZnuA-like"/>
</dbReference>
<organism evidence="6 7">
    <name type="scientific">Streptococcus viridans</name>
    <dbReference type="NCBI Taxonomy" id="78535"/>
    <lineage>
        <taxon>Bacteria</taxon>
        <taxon>Bacillati</taxon>
        <taxon>Bacillota</taxon>
        <taxon>Bacilli</taxon>
        <taxon>Lactobacillales</taxon>
        <taxon>Streptococcaceae</taxon>
        <taxon>Streptococcus</taxon>
    </lineage>
</organism>
<dbReference type="Gene3D" id="3.40.50.1980">
    <property type="entry name" value="Nitrogenase molybdenum iron protein domain"/>
    <property type="match status" value="2"/>
</dbReference>
<dbReference type="PANTHER" id="PTHR42953:SF3">
    <property type="entry name" value="HIGH-AFFINITY ZINC UPTAKE SYSTEM PROTEIN ZNUA"/>
    <property type="match status" value="1"/>
</dbReference>
<dbReference type="PRINTS" id="PR00690">
    <property type="entry name" value="ADHESNFAMILY"/>
</dbReference>
<evidence type="ECO:0000256" key="5">
    <source>
        <dbReference type="SAM" id="SignalP"/>
    </source>
</evidence>
<evidence type="ECO:0000256" key="4">
    <source>
        <dbReference type="RuleBase" id="RU003512"/>
    </source>
</evidence>
<dbReference type="Pfam" id="PF01297">
    <property type="entry name" value="ZnuA"/>
    <property type="match status" value="1"/>
</dbReference>
<gene>
    <name evidence="6" type="primary">adcA_2</name>
    <name evidence="6" type="ORF">NCTC3166_01874</name>
</gene>
<dbReference type="GO" id="GO:0046872">
    <property type="term" value="F:metal ion binding"/>
    <property type="evidence" value="ECO:0007669"/>
    <property type="project" value="InterPro"/>
</dbReference>
<evidence type="ECO:0000313" key="6">
    <source>
        <dbReference type="EMBL" id="VED68035.1"/>
    </source>
</evidence>
<dbReference type="RefSeq" id="WP_126404950.1">
    <property type="nucleotide sequence ID" value="NZ_LR134266.1"/>
</dbReference>
<dbReference type="InterPro" id="IPR006128">
    <property type="entry name" value="Lipoprotein_PsaA-like"/>
</dbReference>
<dbReference type="Proteomes" id="UP000270025">
    <property type="component" value="Chromosome"/>
</dbReference>
<dbReference type="InterPro" id="IPR006129">
    <property type="entry name" value="AdhesinB"/>
</dbReference>
<dbReference type="InterPro" id="IPR050492">
    <property type="entry name" value="Bact_metal-bind_prot9"/>
</dbReference>
<keyword evidence="7" id="KW-1185">Reference proteome</keyword>
<feature type="chain" id="PRO_5038698657" evidence="5">
    <location>
        <begin position="31"/>
        <end position="311"/>
    </location>
</feature>
<evidence type="ECO:0000256" key="3">
    <source>
        <dbReference type="ARBA" id="ARBA00022729"/>
    </source>
</evidence>
<dbReference type="PROSITE" id="PS51257">
    <property type="entry name" value="PROKAR_LIPOPROTEIN"/>
    <property type="match status" value="1"/>
</dbReference>
<name>A0A3S4MTH0_9STRE</name>
<keyword evidence="2 4" id="KW-0813">Transport</keyword>
<dbReference type="GO" id="GO:0007155">
    <property type="term" value="P:cell adhesion"/>
    <property type="evidence" value="ECO:0007669"/>
    <property type="project" value="InterPro"/>
</dbReference>
<sequence length="311" mass="34668">MCGRKLRALGIGFICLLLLVACGSQRSSEAGSTKKGLKIVTSFYPVYSLVKEISGDRNEVWMVQSGAGIHDYEPSAKETAQIYDADVFVYHSQTLESWAGRLDPSLQDSKLRVIEASKGMELDKVAGLEDIEDTEGKDAKHLYDPHTWMDPLKIAEEGKIIAQELGDIDPENRSYYEANAQKLAKRCEALVDKYQPLFEKATQKTFVTQHTAFSYLAKRFGLKQLGIAGISPEQEPTARQLAEIQQFVKDYQVQTIFVEKHTSSKVADSIAKATGAKVKVLDPLEADPENNKDFLENLEENMASLAKELQE</sequence>
<proteinExistence type="inferred from homology"/>
<dbReference type="EMBL" id="LR134266">
    <property type="protein sequence ID" value="VED68035.1"/>
    <property type="molecule type" value="Genomic_DNA"/>
</dbReference>